<dbReference type="RefSeq" id="WP_013459930.1">
    <property type="nucleotide sequence ID" value="NC_014762.1"/>
</dbReference>
<keyword evidence="1" id="KW-1133">Transmembrane helix</keyword>
<reference evidence="2 3" key="1">
    <citation type="journal article" date="2012" name="Stand. Genomic Sci.">
        <title>Complete genome sequence of the sulfur compounds oxidizing chemolithoautotroph Sulfuricurvum kujiense type strain (YK-1(T)).</title>
        <authorList>
            <person name="Han C."/>
            <person name="Kotsyurbenko O."/>
            <person name="Chertkov O."/>
            <person name="Held B."/>
            <person name="Lapidus A."/>
            <person name="Nolan M."/>
            <person name="Lucas S."/>
            <person name="Hammon N."/>
            <person name="Deshpande S."/>
            <person name="Cheng J.F."/>
            <person name="Tapia R."/>
            <person name="Goodwin L.A."/>
            <person name="Pitluck S."/>
            <person name="Liolios K."/>
            <person name="Pagani I."/>
            <person name="Ivanova N."/>
            <person name="Mavromatis K."/>
            <person name="Mikhailova N."/>
            <person name="Pati A."/>
            <person name="Chen A."/>
            <person name="Palaniappan K."/>
            <person name="Land M."/>
            <person name="Hauser L."/>
            <person name="Chang Y.J."/>
            <person name="Jeffries C.D."/>
            <person name="Brambilla E.M."/>
            <person name="Rohde M."/>
            <person name="Spring S."/>
            <person name="Sikorski J."/>
            <person name="Goker M."/>
            <person name="Woyke T."/>
            <person name="Bristow J."/>
            <person name="Eisen J.A."/>
            <person name="Markowitz V."/>
            <person name="Hugenholtz P."/>
            <person name="Kyrpides N.C."/>
            <person name="Klenk H.P."/>
            <person name="Detter J.C."/>
        </authorList>
    </citation>
    <scope>NUCLEOTIDE SEQUENCE [LARGE SCALE GENOMIC DNA]</scope>
    <source>
        <strain evidence="3">ATCC BAA-921 / DSM 16994 / JCM 11577 / YK-1</strain>
    </source>
</reference>
<organism evidence="2 3">
    <name type="scientific">Sulfuricurvum kujiense (strain ATCC BAA-921 / DSM 16994 / JCM 11577 / YK-1)</name>
    <dbReference type="NCBI Taxonomy" id="709032"/>
    <lineage>
        <taxon>Bacteria</taxon>
        <taxon>Pseudomonadati</taxon>
        <taxon>Campylobacterota</taxon>
        <taxon>Epsilonproteobacteria</taxon>
        <taxon>Campylobacterales</taxon>
        <taxon>Sulfurimonadaceae</taxon>
        <taxon>Sulfuricurvum</taxon>
    </lineage>
</organism>
<keyword evidence="1" id="KW-0472">Membrane</keyword>
<gene>
    <name evidence="2" type="ordered locus">Sulku_1070</name>
</gene>
<evidence type="ECO:0000313" key="2">
    <source>
        <dbReference type="EMBL" id="ADR33733.1"/>
    </source>
</evidence>
<dbReference type="Proteomes" id="UP000008721">
    <property type="component" value="Chromosome"/>
</dbReference>
<proteinExistence type="predicted"/>
<name>E4U363_SULKY</name>
<evidence type="ECO:0000313" key="3">
    <source>
        <dbReference type="Proteomes" id="UP000008721"/>
    </source>
</evidence>
<feature type="transmembrane region" description="Helical" evidence="1">
    <location>
        <begin position="18"/>
        <end position="47"/>
    </location>
</feature>
<keyword evidence="1" id="KW-0812">Transmembrane</keyword>
<sequence>METSLTTFRDGTGRLWNIIWQALILGALVGPLEGIIIHFLMTFFGILDTPTIYG</sequence>
<dbReference type="EMBL" id="CP002355">
    <property type="protein sequence ID" value="ADR33733.1"/>
    <property type="molecule type" value="Genomic_DNA"/>
</dbReference>
<keyword evidence="3" id="KW-1185">Reference proteome</keyword>
<dbReference type="KEGG" id="sku:Sulku_1070"/>
<protein>
    <submittedName>
        <fullName evidence="2">Uncharacterized protein</fullName>
    </submittedName>
</protein>
<evidence type="ECO:0000256" key="1">
    <source>
        <dbReference type="SAM" id="Phobius"/>
    </source>
</evidence>
<dbReference type="STRING" id="709032.Sulku_1070"/>
<dbReference type="HOGENOM" id="CLU_3048723_0_0_7"/>
<accession>E4U363</accession>
<dbReference type="AlphaFoldDB" id="E4U363"/>